<protein>
    <submittedName>
        <fullName evidence="1">Uncharacterized protein</fullName>
    </submittedName>
</protein>
<gene>
    <name evidence="1" type="ORF">LCGC14_2853670</name>
</gene>
<dbReference type="EMBL" id="LAZR01054959">
    <property type="protein sequence ID" value="KKK77432.1"/>
    <property type="molecule type" value="Genomic_DNA"/>
</dbReference>
<organism evidence="1">
    <name type="scientific">marine sediment metagenome</name>
    <dbReference type="NCBI Taxonomy" id="412755"/>
    <lineage>
        <taxon>unclassified sequences</taxon>
        <taxon>metagenomes</taxon>
        <taxon>ecological metagenomes</taxon>
    </lineage>
</organism>
<proteinExistence type="predicted"/>
<dbReference type="AlphaFoldDB" id="A0A0F8Y7N1"/>
<name>A0A0F8Y7N1_9ZZZZ</name>
<comment type="caution">
    <text evidence="1">The sequence shown here is derived from an EMBL/GenBank/DDBJ whole genome shotgun (WGS) entry which is preliminary data.</text>
</comment>
<evidence type="ECO:0000313" key="1">
    <source>
        <dbReference type="EMBL" id="KKK77432.1"/>
    </source>
</evidence>
<sequence>MPDQLQLGALRERLDQEVECSCWRVIDRNEGRTGTIRRGADPDCPKCHGTGLNADYDGLREVVRERCTFHSLVENIECICIGGQVSMDGQVHYPCQACKGTGYITRDIEGWPKGALAGALLSAVKDWGYTLLLEWEFQTEQWFARVTRIGGAGIKRDDPDRAALAAVLVALR</sequence>
<reference evidence="1" key="1">
    <citation type="journal article" date="2015" name="Nature">
        <title>Complex archaea that bridge the gap between prokaryotes and eukaryotes.</title>
        <authorList>
            <person name="Spang A."/>
            <person name="Saw J.H."/>
            <person name="Jorgensen S.L."/>
            <person name="Zaremba-Niedzwiedzka K."/>
            <person name="Martijn J."/>
            <person name="Lind A.E."/>
            <person name="van Eijk R."/>
            <person name="Schleper C."/>
            <person name="Guy L."/>
            <person name="Ettema T.J."/>
        </authorList>
    </citation>
    <scope>NUCLEOTIDE SEQUENCE</scope>
</reference>
<accession>A0A0F8Y7N1</accession>